<keyword evidence="2" id="KW-0472">Membrane</keyword>
<dbReference type="EMBL" id="GL349442">
    <property type="protein sequence ID" value="KNC46457.1"/>
    <property type="molecule type" value="Genomic_DNA"/>
</dbReference>
<evidence type="ECO:0000256" key="2">
    <source>
        <dbReference type="SAM" id="Phobius"/>
    </source>
</evidence>
<dbReference type="AlphaFoldDB" id="A0A0L0D2D5"/>
<dbReference type="RefSeq" id="XP_013760748.1">
    <property type="nucleotide sequence ID" value="XM_013905294.1"/>
</dbReference>
<evidence type="ECO:0000313" key="3">
    <source>
        <dbReference type="EMBL" id="KNC46457.1"/>
    </source>
</evidence>
<organism evidence="3 4">
    <name type="scientific">Thecamonas trahens ATCC 50062</name>
    <dbReference type="NCBI Taxonomy" id="461836"/>
    <lineage>
        <taxon>Eukaryota</taxon>
        <taxon>Apusozoa</taxon>
        <taxon>Apusomonadida</taxon>
        <taxon>Apusomonadidae</taxon>
        <taxon>Thecamonas</taxon>
    </lineage>
</organism>
<evidence type="ECO:0000256" key="1">
    <source>
        <dbReference type="SAM" id="MobiDB-lite"/>
    </source>
</evidence>
<evidence type="ECO:0000313" key="4">
    <source>
        <dbReference type="Proteomes" id="UP000054408"/>
    </source>
</evidence>
<accession>A0A0L0D2D5</accession>
<gene>
    <name evidence="3" type="ORF">AMSG_02914</name>
</gene>
<keyword evidence="2" id="KW-0812">Transmembrane</keyword>
<proteinExistence type="predicted"/>
<keyword evidence="2" id="KW-1133">Transmembrane helix</keyword>
<dbReference type="GeneID" id="25562559"/>
<keyword evidence="4" id="KW-1185">Reference proteome</keyword>
<sequence>MKVTTQPQDGNLGVAGHGRQGGAVHVSGRGDGLCPLGYTAADSQALPDVFDVSTGEGIGRARYETLLPLTQALRQAQWGESAVTAGLVQSFLVAIQVRPAGELPQRFAFAFVQDLFRVTVKALLQIGVISYCPDWVAVPMLASVPESAKAAARKFPRHVAAALVVPLAVPAMTLSHVATCTASQAFGYIEYKFLTMWHASLRRREHSESRAPRAGVSTLERANAEIAAHNKALVRKSAKAKSHFQERLYLNALASTVAVFSGAFAAGFGTLIQPGTGTSIGAFVGETLPYFVI</sequence>
<dbReference type="Proteomes" id="UP000054408">
    <property type="component" value="Unassembled WGS sequence"/>
</dbReference>
<feature type="region of interest" description="Disordered" evidence="1">
    <location>
        <begin position="1"/>
        <end position="20"/>
    </location>
</feature>
<name>A0A0L0D2D5_THETB</name>
<reference evidence="3 4" key="1">
    <citation type="submission" date="2010-05" db="EMBL/GenBank/DDBJ databases">
        <title>The Genome Sequence of Thecamonas trahens ATCC 50062.</title>
        <authorList>
            <consortium name="The Broad Institute Genome Sequencing Platform"/>
            <person name="Russ C."/>
            <person name="Cuomo C."/>
            <person name="Shea T."/>
            <person name="Young S.K."/>
            <person name="Zeng Q."/>
            <person name="Koehrsen M."/>
            <person name="Haas B."/>
            <person name="Borodovsky M."/>
            <person name="Guigo R."/>
            <person name="Alvarado L."/>
            <person name="Berlin A."/>
            <person name="Bochicchio J."/>
            <person name="Borenstein D."/>
            <person name="Chapman S."/>
            <person name="Chen Z."/>
            <person name="Freedman E."/>
            <person name="Gellesch M."/>
            <person name="Goldberg J."/>
            <person name="Griggs A."/>
            <person name="Gujja S."/>
            <person name="Heilman E."/>
            <person name="Heiman D."/>
            <person name="Hepburn T."/>
            <person name="Howarth C."/>
            <person name="Jen D."/>
            <person name="Larson L."/>
            <person name="Mehta T."/>
            <person name="Park D."/>
            <person name="Pearson M."/>
            <person name="Roberts A."/>
            <person name="Saif S."/>
            <person name="Shenoy N."/>
            <person name="Sisk P."/>
            <person name="Stolte C."/>
            <person name="Sykes S."/>
            <person name="Thomson T."/>
            <person name="Walk T."/>
            <person name="White J."/>
            <person name="Yandava C."/>
            <person name="Burger G."/>
            <person name="Gray M.W."/>
            <person name="Holland P.W.H."/>
            <person name="King N."/>
            <person name="Lang F.B.F."/>
            <person name="Roger A.J."/>
            <person name="Ruiz-Trillo I."/>
            <person name="Lander E."/>
            <person name="Nusbaum C."/>
        </authorList>
    </citation>
    <scope>NUCLEOTIDE SEQUENCE [LARGE SCALE GENOMIC DNA]</scope>
    <source>
        <strain evidence="3 4">ATCC 50062</strain>
    </source>
</reference>
<protein>
    <submittedName>
        <fullName evidence="3">Uncharacterized protein</fullName>
    </submittedName>
</protein>
<feature type="transmembrane region" description="Helical" evidence="2">
    <location>
        <begin position="248"/>
        <end position="272"/>
    </location>
</feature>